<sequence length="173" mass="18842">MGPPPMQPVPSDDGKTVELRVGKHLLWLGEAAYPLQNIARVYTAEFKPKRGEAFWYFVLGGGAGLAVAKAAPELRFLGILAAVALFARFVKVLTSPSKFALVIDTTGAASALVTLPDHLELRRLVGAIVEAVENPDKTIHTRVETVQFNRREYHYGDRVNMYGGVGNVGVLKK</sequence>
<reference evidence="1 2" key="1">
    <citation type="submission" date="2022-05" db="EMBL/GenBank/DDBJ databases">
        <title>Streptomyces sp. nov. RY43-2 isolated from soil of a peat swamp forest.</title>
        <authorList>
            <person name="Kanchanasin P."/>
            <person name="Tanasupawat S."/>
            <person name="Phongsopitanun W."/>
        </authorList>
    </citation>
    <scope>NUCLEOTIDE SEQUENCE [LARGE SCALE GENOMIC DNA]</scope>
    <source>
        <strain evidence="1 2">RY43-2</strain>
    </source>
</reference>
<dbReference type="InterPro" id="IPR045629">
    <property type="entry name" value="DUF6232"/>
</dbReference>
<proteinExistence type="predicted"/>
<comment type="caution">
    <text evidence="1">The sequence shown here is derived from an EMBL/GenBank/DDBJ whole genome shotgun (WGS) entry which is preliminary data.</text>
</comment>
<evidence type="ECO:0000313" key="2">
    <source>
        <dbReference type="Proteomes" id="UP001523219"/>
    </source>
</evidence>
<dbReference type="EMBL" id="JAMWMR010000024">
    <property type="protein sequence ID" value="MCN9243684.1"/>
    <property type="molecule type" value="Genomic_DNA"/>
</dbReference>
<accession>A0ABT0ZJC4</accession>
<protein>
    <submittedName>
        <fullName evidence="1">DUF6232 family protein</fullName>
    </submittedName>
</protein>
<name>A0ABT0ZJC4_9ACTN</name>
<dbReference type="RefSeq" id="WP_252427187.1">
    <property type="nucleotide sequence ID" value="NZ_JAMWMR010000024.1"/>
</dbReference>
<dbReference type="Pfam" id="PF19744">
    <property type="entry name" value="DUF6232"/>
    <property type="match status" value="1"/>
</dbReference>
<keyword evidence="2" id="KW-1185">Reference proteome</keyword>
<evidence type="ECO:0000313" key="1">
    <source>
        <dbReference type="EMBL" id="MCN9243684.1"/>
    </source>
</evidence>
<gene>
    <name evidence="1" type="ORF">NGF19_23330</name>
</gene>
<organism evidence="1 2">
    <name type="scientific">Streptomyces macrolidinus</name>
    <dbReference type="NCBI Taxonomy" id="2952607"/>
    <lineage>
        <taxon>Bacteria</taxon>
        <taxon>Bacillati</taxon>
        <taxon>Actinomycetota</taxon>
        <taxon>Actinomycetes</taxon>
        <taxon>Kitasatosporales</taxon>
        <taxon>Streptomycetaceae</taxon>
        <taxon>Streptomyces</taxon>
    </lineage>
</organism>
<dbReference type="Proteomes" id="UP001523219">
    <property type="component" value="Unassembled WGS sequence"/>
</dbReference>